<feature type="region of interest" description="Disordered" evidence="1">
    <location>
        <begin position="1"/>
        <end position="32"/>
    </location>
</feature>
<dbReference type="RefSeq" id="WP_066796835.1">
    <property type="nucleotide sequence ID" value="NZ_CAJUDP010000031.1"/>
</dbReference>
<keyword evidence="5" id="KW-1185">Reference proteome</keyword>
<dbReference type="Proteomes" id="UP000076947">
    <property type="component" value="Unassembled WGS sequence"/>
</dbReference>
<dbReference type="Pfam" id="PF19348">
    <property type="entry name" value="DUF5926"/>
    <property type="match status" value="1"/>
</dbReference>
<evidence type="ECO:0000313" key="4">
    <source>
        <dbReference type="EMBL" id="OAH30303.1"/>
    </source>
</evidence>
<evidence type="ECO:0000313" key="5">
    <source>
        <dbReference type="Proteomes" id="UP000076947"/>
    </source>
</evidence>
<reference evidence="3 6" key="3">
    <citation type="submission" date="2020-04" db="EMBL/GenBank/DDBJ databases">
        <authorList>
            <person name="Hitch T.C.A."/>
            <person name="Wylensek D."/>
            <person name="Clavel T."/>
        </authorList>
    </citation>
    <scope>NUCLEOTIDE SEQUENCE [LARGE SCALE GENOMIC DNA]</scope>
    <source>
        <strain evidence="3 6">BL-383-APC-3D</strain>
    </source>
</reference>
<dbReference type="EMBL" id="JABAFZ010000003">
    <property type="protein sequence ID" value="NME88964.1"/>
    <property type="molecule type" value="Genomic_DNA"/>
</dbReference>
<dbReference type="Proteomes" id="UP000544551">
    <property type="component" value="Unassembled WGS sequence"/>
</dbReference>
<dbReference type="InterPro" id="IPR045970">
    <property type="entry name" value="DUF5926"/>
</dbReference>
<dbReference type="GeneID" id="78286734"/>
<accession>A0A0X8VFY3</accession>
<dbReference type="KEGG" id="csta:CSTAT_12305"/>
<evidence type="ECO:0000313" key="6">
    <source>
        <dbReference type="Proteomes" id="UP000544551"/>
    </source>
</evidence>
<dbReference type="OrthoDB" id="5512013at2"/>
<reference evidence="4" key="1">
    <citation type="submission" date="2016-02" db="EMBL/GenBank/DDBJ databases">
        <authorList>
            <person name="Wen L."/>
            <person name="He K."/>
            <person name="Yang H."/>
        </authorList>
    </citation>
    <scope>NUCLEOTIDE SEQUENCE [LARGE SCALE GENOMIC DNA]</scope>
    <source>
        <strain evidence="4">GA-15</strain>
    </source>
</reference>
<name>A0A0X8VFY3_9CORY</name>
<organism evidence="4 5">
    <name type="scientific">Corynebacterium stationis</name>
    <dbReference type="NCBI Taxonomy" id="1705"/>
    <lineage>
        <taxon>Bacteria</taxon>
        <taxon>Bacillati</taxon>
        <taxon>Actinomycetota</taxon>
        <taxon>Actinomycetes</taxon>
        <taxon>Mycobacteriales</taxon>
        <taxon>Corynebacteriaceae</taxon>
        <taxon>Corynebacterium</taxon>
    </lineage>
</organism>
<protein>
    <submittedName>
        <fullName evidence="4">Preprotein translocase subunit SecA</fullName>
    </submittedName>
</protein>
<evidence type="ECO:0000256" key="1">
    <source>
        <dbReference type="SAM" id="MobiDB-lite"/>
    </source>
</evidence>
<evidence type="ECO:0000313" key="3">
    <source>
        <dbReference type="EMBL" id="NME88964.1"/>
    </source>
</evidence>
<dbReference type="AlphaFoldDB" id="A0A0X8VFY3"/>
<reference evidence="5" key="2">
    <citation type="submission" date="2016-02" db="EMBL/GenBank/DDBJ databases">
        <authorList>
            <person name="Kaur G."/>
            <person name="Nair G.R."/>
            <person name="Mayilraj S."/>
        </authorList>
    </citation>
    <scope>NUCLEOTIDE SEQUENCE [LARGE SCALE GENOMIC DNA]</scope>
    <source>
        <strain evidence="5">GA-15</strain>
    </source>
</reference>
<sequence>MAKKKKNKEELPEGMSRRQAKLAARAAERAALEKDPRPYGGLAAETQLIALQEFVPSATAKLSVKGFDRDVYVCSILPGASAGMVRDAEAGGAAYVALQVRTHTHNPGRDLAYALNWAKNAQPGETLESTAADGAQPDLKDLVDESAVLEITDHQDFAWWIPEGTQITPEIAQTLNQANETVIESHQVGADIDGTLFWANSGGDKAHIRWVFPIENETGLLNAIARVAARGEMNLGEGTKFAGVFRTHGLIAPVFDLQPDVAYDSYESELARVEKALKAEIDNDAQLNPDERKQLENLKSRQVTLR</sequence>
<evidence type="ECO:0000259" key="2">
    <source>
        <dbReference type="Pfam" id="PF19348"/>
    </source>
</evidence>
<dbReference type="EMBL" id="LSTQ01000008">
    <property type="protein sequence ID" value="OAH30303.1"/>
    <property type="molecule type" value="Genomic_DNA"/>
</dbReference>
<proteinExistence type="predicted"/>
<dbReference type="STRING" id="1705.CA21670_11650"/>
<feature type="domain" description="DUF5926" evidence="2">
    <location>
        <begin position="38"/>
        <end position="306"/>
    </location>
</feature>
<comment type="caution">
    <text evidence="4">The sequence shown here is derived from an EMBL/GenBank/DDBJ whole genome shotgun (WGS) entry which is preliminary data.</text>
</comment>
<gene>
    <name evidence="4" type="ORF">AYJ05_06000</name>
    <name evidence="3" type="ORF">HF853_04590</name>
</gene>